<evidence type="ECO:0000256" key="1">
    <source>
        <dbReference type="SAM" id="Phobius"/>
    </source>
</evidence>
<evidence type="ECO:0008006" key="3">
    <source>
        <dbReference type="Google" id="ProtNLM"/>
    </source>
</evidence>
<sequence length="257" mass="28116">MSPTENISKANEALYPDVAAVPLMVHVVAPATLPAGYTFEAQVNEDPEKTFTVEVPSTGVNEGDSFLAPLPENFDAPRLNAPTGRWKDGLFNFCSLGFCHPHLWCAMCCPQILMAQVMTRMNLNWLGIPGPVTSTKNTFKVVVALVVAYMIYSQALSYASLAYDPEYVPGYIAALRAIGATVFSVWTLYSLCKTRENVRAMYSINEENCVGCEDLCCSFWCSCCTVAQLARHTGDYEMYQGACCTETGLPEGSPHVV</sequence>
<organism evidence="2">
    <name type="scientific">Asterionellopsis glacialis</name>
    <dbReference type="NCBI Taxonomy" id="33640"/>
    <lineage>
        <taxon>Eukaryota</taxon>
        <taxon>Sar</taxon>
        <taxon>Stramenopiles</taxon>
        <taxon>Ochrophyta</taxon>
        <taxon>Bacillariophyta</taxon>
        <taxon>Fragilariophyceae</taxon>
        <taxon>Fragilariophycidae</taxon>
        <taxon>Fragilariales</taxon>
        <taxon>Fragilariaceae</taxon>
        <taxon>Asterionellopsis</taxon>
    </lineage>
</organism>
<protein>
    <recommendedName>
        <fullName evidence="3">PLAC8 family protein</fullName>
    </recommendedName>
</protein>
<proteinExistence type="predicted"/>
<keyword evidence="1" id="KW-0472">Membrane</keyword>
<evidence type="ECO:0000313" key="2">
    <source>
        <dbReference type="EMBL" id="CAD8596288.1"/>
    </source>
</evidence>
<keyword evidence="1" id="KW-0812">Transmembrane</keyword>
<name>A0A7S0KY29_9STRA</name>
<dbReference type="EMBL" id="HBEX01001675">
    <property type="protein sequence ID" value="CAD8596288.1"/>
    <property type="molecule type" value="Transcribed_RNA"/>
</dbReference>
<accession>A0A7S0KY29</accession>
<feature type="transmembrane region" description="Helical" evidence="1">
    <location>
        <begin position="141"/>
        <end position="159"/>
    </location>
</feature>
<feature type="transmembrane region" description="Helical" evidence="1">
    <location>
        <begin position="171"/>
        <end position="192"/>
    </location>
</feature>
<keyword evidence="1" id="KW-1133">Transmembrane helix</keyword>
<reference evidence="2" key="1">
    <citation type="submission" date="2021-01" db="EMBL/GenBank/DDBJ databases">
        <authorList>
            <person name="Corre E."/>
            <person name="Pelletier E."/>
            <person name="Niang G."/>
            <person name="Scheremetjew M."/>
            <person name="Finn R."/>
            <person name="Kale V."/>
            <person name="Holt S."/>
            <person name="Cochrane G."/>
            <person name="Meng A."/>
            <person name="Brown T."/>
            <person name="Cohen L."/>
        </authorList>
    </citation>
    <scope>NUCLEOTIDE SEQUENCE</scope>
</reference>
<dbReference type="Pfam" id="PF04749">
    <property type="entry name" value="PLAC8"/>
    <property type="match status" value="1"/>
</dbReference>
<dbReference type="AlphaFoldDB" id="A0A7S0KY29"/>
<gene>
    <name evidence="2" type="ORF">AGLA0713_LOCUS1116</name>
</gene>
<dbReference type="InterPro" id="IPR006461">
    <property type="entry name" value="PLAC_motif_containing"/>
</dbReference>
<dbReference type="NCBIfam" id="TIGR01571">
    <property type="entry name" value="A_thal_Cys_rich"/>
    <property type="match status" value="1"/>
</dbReference>